<dbReference type="InterPro" id="IPR031919">
    <property type="entry name" value="Fucosidase_C"/>
</dbReference>
<dbReference type="EC" id="3.2.1.51" evidence="3"/>
<dbReference type="GO" id="GO:0006004">
    <property type="term" value="P:fucose metabolic process"/>
    <property type="evidence" value="ECO:0007669"/>
    <property type="project" value="InterPro"/>
</dbReference>
<dbReference type="InterPro" id="IPR057739">
    <property type="entry name" value="Glyco_hydro_29_N"/>
</dbReference>
<accession>A0A7X9XCV7</accession>
<comment type="caution">
    <text evidence="9">The sequence shown here is derived from an EMBL/GenBank/DDBJ whole genome shotgun (WGS) entry which is preliminary data.</text>
</comment>
<comment type="similarity">
    <text evidence="2">Belongs to the glycosyl hydrolase 29 family.</text>
</comment>
<dbReference type="InterPro" id="IPR016286">
    <property type="entry name" value="FUC_metazoa-typ"/>
</dbReference>
<evidence type="ECO:0000256" key="1">
    <source>
        <dbReference type="ARBA" id="ARBA00004071"/>
    </source>
</evidence>
<keyword evidence="10" id="KW-1185">Reference proteome</keyword>
<dbReference type="Gene3D" id="3.20.20.80">
    <property type="entry name" value="Glycosidases"/>
    <property type="match status" value="1"/>
</dbReference>
<keyword evidence="5" id="KW-0378">Hydrolase</keyword>
<dbReference type="EMBL" id="JABANE010000136">
    <property type="protein sequence ID" value="NME72130.1"/>
    <property type="molecule type" value="Genomic_DNA"/>
</dbReference>
<name>A0A7X9XCV7_9BACT</name>
<evidence type="ECO:0000256" key="5">
    <source>
        <dbReference type="ARBA" id="ARBA00022801"/>
    </source>
</evidence>
<dbReference type="AlphaFoldDB" id="A0A7X9XCV7"/>
<dbReference type="GO" id="GO:0005764">
    <property type="term" value="C:lysosome"/>
    <property type="evidence" value="ECO:0007669"/>
    <property type="project" value="TreeGrafter"/>
</dbReference>
<dbReference type="InterPro" id="IPR017853">
    <property type="entry name" value="GH"/>
</dbReference>
<keyword evidence="4" id="KW-0732">Signal</keyword>
<dbReference type="SMART" id="SM00812">
    <property type="entry name" value="Alpha_L_fucos"/>
    <property type="match status" value="1"/>
</dbReference>
<evidence type="ECO:0000256" key="3">
    <source>
        <dbReference type="ARBA" id="ARBA00012662"/>
    </source>
</evidence>
<evidence type="ECO:0000313" key="9">
    <source>
        <dbReference type="EMBL" id="NME72130.1"/>
    </source>
</evidence>
<reference evidence="9 10" key="1">
    <citation type="submission" date="2020-04" db="EMBL/GenBank/DDBJ databases">
        <title>Flammeovirga sp. SR4, a novel species isolated from seawater.</title>
        <authorList>
            <person name="Wang X."/>
        </authorList>
    </citation>
    <scope>NUCLEOTIDE SEQUENCE [LARGE SCALE GENOMIC DNA]</scope>
    <source>
        <strain evidence="9 10">ATCC 23126</strain>
    </source>
</reference>
<dbReference type="GO" id="GO:0016139">
    <property type="term" value="P:glycoside catabolic process"/>
    <property type="evidence" value="ECO:0007669"/>
    <property type="project" value="TreeGrafter"/>
</dbReference>
<feature type="domain" description="Glycoside hydrolase family 29 N-terminal" evidence="7">
    <location>
        <begin position="11"/>
        <end position="388"/>
    </location>
</feature>
<keyword evidence="6" id="KW-0326">Glycosidase</keyword>
<feature type="domain" description="Alpha-L-fucosidase C-terminal" evidence="8">
    <location>
        <begin position="422"/>
        <end position="503"/>
    </location>
</feature>
<dbReference type="InterPro" id="IPR013780">
    <property type="entry name" value="Glyco_hydro_b"/>
</dbReference>
<dbReference type="PANTHER" id="PTHR10030:SF37">
    <property type="entry name" value="ALPHA-L-FUCOSIDASE-RELATED"/>
    <property type="match status" value="1"/>
</dbReference>
<evidence type="ECO:0000256" key="2">
    <source>
        <dbReference type="ARBA" id="ARBA00007951"/>
    </source>
</evidence>
<evidence type="ECO:0000259" key="8">
    <source>
        <dbReference type="Pfam" id="PF16757"/>
    </source>
</evidence>
<dbReference type="Gene3D" id="2.60.40.1180">
    <property type="entry name" value="Golgi alpha-mannosidase II"/>
    <property type="match status" value="1"/>
</dbReference>
<dbReference type="SUPFAM" id="SSF51445">
    <property type="entry name" value="(Trans)glycosidases"/>
    <property type="match status" value="1"/>
</dbReference>
<dbReference type="PIRSF" id="PIRSF001092">
    <property type="entry name" value="Alpha-L-fucosidase"/>
    <property type="match status" value="1"/>
</dbReference>
<dbReference type="PRINTS" id="PR00741">
    <property type="entry name" value="GLHYDRLASE29"/>
</dbReference>
<comment type="function">
    <text evidence="1">Alpha-L-fucosidase is responsible for hydrolyzing the alpha-1,6-linked fucose joined to the reducing-end N-acetylglucosamine of the carbohydrate moieties of glycoproteins.</text>
</comment>
<gene>
    <name evidence="9" type="ORF">HHU12_29480</name>
</gene>
<evidence type="ECO:0000256" key="6">
    <source>
        <dbReference type="ARBA" id="ARBA00023295"/>
    </source>
</evidence>
<organism evidence="9 10">
    <name type="scientific">Flammeovirga aprica JL-4</name>
    <dbReference type="NCBI Taxonomy" id="694437"/>
    <lineage>
        <taxon>Bacteria</taxon>
        <taxon>Pseudomonadati</taxon>
        <taxon>Bacteroidota</taxon>
        <taxon>Cytophagia</taxon>
        <taxon>Cytophagales</taxon>
        <taxon>Flammeovirgaceae</taxon>
        <taxon>Flammeovirga</taxon>
    </lineage>
</organism>
<dbReference type="GO" id="GO:0004560">
    <property type="term" value="F:alpha-L-fucosidase activity"/>
    <property type="evidence" value="ECO:0007669"/>
    <property type="project" value="InterPro"/>
</dbReference>
<dbReference type="InterPro" id="IPR000933">
    <property type="entry name" value="Glyco_hydro_29"/>
</dbReference>
<sequence length="520" mass="60087">MFSCQKPPAQKELVKEEAYQEDWKSIAKANKAPDWYQDAKFGIYTHWGPVSGAFVNMDKNEYLAGWHGMMMYGKNGVPNWKTGKLPTKPDGTPNTKPTNNYLHHVEQFGDPAEFGYKYLIENFKPTGFDAEKWADLFVKSGAKFAGPVAMHHDNFAMWDSKATRWNSVNYGQKDISKEFKDAVEARGMKFLSSFHHAFTWMYYAPAHQYEGAVSPEDYDLYTTPHGYDDKMPTKEFHDQWWAVLKEYIDDYQPDIIWFDWWLENMDESYRKKFLAYYYNKGKEWNKEVVVMFKETTFPEATAVRDYERGRPNQPKKDAWVTDTSPGTWFYRSNAKFVKPNELVDILIDIVSKNGNMLLNVPPDPDGTIPVEMENLLGEMGGWLKVNGEAIYGTRPWTIFGEGPTRIPAGGHKIERKKIVYTENDIRFTKKNDSEFYALVMDTPKGDIIVETLSTKFGILNNDIERITLLGSDEPLQWERNEAGLVIKRPANFPTKFAHAFKIQCEGYKETDIGGDLEQTL</sequence>
<proteinExistence type="inferred from homology"/>
<evidence type="ECO:0000313" key="10">
    <source>
        <dbReference type="Proteomes" id="UP000576082"/>
    </source>
</evidence>
<evidence type="ECO:0000256" key="4">
    <source>
        <dbReference type="ARBA" id="ARBA00022729"/>
    </source>
</evidence>
<dbReference type="PANTHER" id="PTHR10030">
    <property type="entry name" value="ALPHA-L-FUCOSIDASE"/>
    <property type="match status" value="1"/>
</dbReference>
<dbReference type="Proteomes" id="UP000576082">
    <property type="component" value="Unassembled WGS sequence"/>
</dbReference>
<protein>
    <recommendedName>
        <fullName evidence="3">alpha-L-fucosidase</fullName>
        <ecNumber evidence="3">3.2.1.51</ecNumber>
    </recommendedName>
</protein>
<dbReference type="Pfam" id="PF01120">
    <property type="entry name" value="Alpha_L_fucos"/>
    <property type="match status" value="1"/>
</dbReference>
<evidence type="ECO:0000259" key="7">
    <source>
        <dbReference type="Pfam" id="PF01120"/>
    </source>
</evidence>
<dbReference type="Pfam" id="PF16757">
    <property type="entry name" value="Fucosidase_C"/>
    <property type="match status" value="1"/>
</dbReference>